<evidence type="ECO:0000256" key="2">
    <source>
        <dbReference type="ARBA" id="ARBA00022679"/>
    </source>
</evidence>
<accession>A0A3D9ST99</accession>
<evidence type="ECO:0000313" key="4">
    <source>
        <dbReference type="EMBL" id="REE97710.1"/>
    </source>
</evidence>
<proteinExistence type="predicted"/>
<gene>
    <name evidence="4" type="ORF">DFJ69_3184</name>
</gene>
<dbReference type="RefSeq" id="WP_116026662.1">
    <property type="nucleotide sequence ID" value="NZ_QTTT01000001.1"/>
</dbReference>
<dbReference type="Pfam" id="PF13692">
    <property type="entry name" value="Glyco_trans_1_4"/>
    <property type="match status" value="1"/>
</dbReference>
<dbReference type="Pfam" id="PF13439">
    <property type="entry name" value="Glyco_transf_4"/>
    <property type="match status" value="1"/>
</dbReference>
<dbReference type="GO" id="GO:0016757">
    <property type="term" value="F:glycosyltransferase activity"/>
    <property type="evidence" value="ECO:0007669"/>
    <property type="project" value="UniProtKB-KW"/>
</dbReference>
<dbReference type="EMBL" id="QTTT01000001">
    <property type="protein sequence ID" value="REE97710.1"/>
    <property type="molecule type" value="Genomic_DNA"/>
</dbReference>
<evidence type="ECO:0000259" key="3">
    <source>
        <dbReference type="Pfam" id="PF13439"/>
    </source>
</evidence>
<dbReference type="AlphaFoldDB" id="A0A3D9ST99"/>
<keyword evidence="1" id="KW-0328">Glycosyltransferase</keyword>
<dbReference type="PANTHER" id="PTHR45947">
    <property type="entry name" value="SULFOQUINOVOSYL TRANSFERASE SQD2"/>
    <property type="match status" value="1"/>
</dbReference>
<dbReference type="PANTHER" id="PTHR45947:SF3">
    <property type="entry name" value="SULFOQUINOVOSYL TRANSFERASE SQD2"/>
    <property type="match status" value="1"/>
</dbReference>
<dbReference type="InterPro" id="IPR028098">
    <property type="entry name" value="Glyco_trans_4-like_N"/>
</dbReference>
<organism evidence="4 5">
    <name type="scientific">Thermomonospora umbrina</name>
    <dbReference type="NCBI Taxonomy" id="111806"/>
    <lineage>
        <taxon>Bacteria</taxon>
        <taxon>Bacillati</taxon>
        <taxon>Actinomycetota</taxon>
        <taxon>Actinomycetes</taxon>
        <taxon>Streptosporangiales</taxon>
        <taxon>Thermomonosporaceae</taxon>
        <taxon>Thermomonospora</taxon>
    </lineage>
</organism>
<dbReference type="OrthoDB" id="3646807at2"/>
<dbReference type="SUPFAM" id="SSF53756">
    <property type="entry name" value="UDP-Glycosyltransferase/glycogen phosphorylase"/>
    <property type="match status" value="1"/>
</dbReference>
<dbReference type="Proteomes" id="UP000256661">
    <property type="component" value="Unassembled WGS sequence"/>
</dbReference>
<comment type="caution">
    <text evidence="4">The sequence shown here is derived from an EMBL/GenBank/DDBJ whole genome shotgun (WGS) entry which is preliminary data.</text>
</comment>
<keyword evidence="5" id="KW-1185">Reference proteome</keyword>
<keyword evidence="2 4" id="KW-0808">Transferase</keyword>
<evidence type="ECO:0000313" key="5">
    <source>
        <dbReference type="Proteomes" id="UP000256661"/>
    </source>
</evidence>
<sequence length="369" mass="38901">MRVLHVITGLGHGGAEHQLDLLLRHLPDVDCEVAVLTDAGETATALRARGVIVHEVGMNGNRDLSALPRLTGLIRRGGYDIVHTHLYRACVYGRIAARLAGVRTVVATEHSLGDRMIEGRRVSAGVRTLYRATEILGGMTVAVSPTVAARLVRLGVDASRVTVIPNGIDANAFAYDEGRRAAVRRRLGIGMDEYVIGAVGRLVDGKRYGTLVDAFSQVDAVKLLIVGDGPQRGALEDLTVRRGVAPRVIFAGERSDVAGELSAMDVLAAPSAEETFGLAVLEGLASGLPVLYTACPALGDLDPDAAPGAREVGPQVSAWRDALADVVRTGPTRTAPPPAVHHYDIARSAADLARLYEALLAVHAEPALA</sequence>
<name>A0A3D9ST99_9ACTN</name>
<reference evidence="4 5" key="1">
    <citation type="submission" date="2018-08" db="EMBL/GenBank/DDBJ databases">
        <title>Sequencing the genomes of 1000 actinobacteria strains.</title>
        <authorList>
            <person name="Klenk H.-P."/>
        </authorList>
    </citation>
    <scope>NUCLEOTIDE SEQUENCE [LARGE SCALE GENOMIC DNA]</scope>
    <source>
        <strain evidence="4 5">DSM 43927</strain>
    </source>
</reference>
<feature type="domain" description="Glycosyltransferase subfamily 4-like N-terminal" evidence="3">
    <location>
        <begin position="13"/>
        <end position="170"/>
    </location>
</feature>
<dbReference type="Gene3D" id="3.40.50.2000">
    <property type="entry name" value="Glycogen Phosphorylase B"/>
    <property type="match status" value="2"/>
</dbReference>
<protein>
    <submittedName>
        <fullName evidence="4">Glycosyltransferase involved in cell wall biosynthesis</fullName>
    </submittedName>
</protein>
<evidence type="ECO:0000256" key="1">
    <source>
        <dbReference type="ARBA" id="ARBA00022676"/>
    </source>
</evidence>
<dbReference type="InterPro" id="IPR050194">
    <property type="entry name" value="Glycosyltransferase_grp1"/>
</dbReference>
<dbReference type="GO" id="GO:1901137">
    <property type="term" value="P:carbohydrate derivative biosynthetic process"/>
    <property type="evidence" value="ECO:0007669"/>
    <property type="project" value="UniProtKB-ARBA"/>
</dbReference>